<organism evidence="2 3">
    <name type="scientific">Hypsibius exemplaris</name>
    <name type="common">Freshwater tardigrade</name>
    <dbReference type="NCBI Taxonomy" id="2072580"/>
    <lineage>
        <taxon>Eukaryota</taxon>
        <taxon>Metazoa</taxon>
        <taxon>Ecdysozoa</taxon>
        <taxon>Tardigrada</taxon>
        <taxon>Eutardigrada</taxon>
        <taxon>Parachela</taxon>
        <taxon>Hypsibioidea</taxon>
        <taxon>Hypsibiidae</taxon>
        <taxon>Hypsibius</taxon>
    </lineage>
</organism>
<keyword evidence="1" id="KW-0812">Transmembrane</keyword>
<protein>
    <submittedName>
        <fullName evidence="2">Uncharacterized protein</fullName>
    </submittedName>
</protein>
<keyword evidence="1" id="KW-0472">Membrane</keyword>
<feature type="transmembrane region" description="Helical" evidence="1">
    <location>
        <begin position="22"/>
        <end position="47"/>
    </location>
</feature>
<name>A0A1W0X6Z3_HYPEX</name>
<reference evidence="3" key="1">
    <citation type="submission" date="2017-01" db="EMBL/GenBank/DDBJ databases">
        <title>Comparative genomics of anhydrobiosis in the tardigrade Hypsibius dujardini.</title>
        <authorList>
            <person name="Yoshida Y."/>
            <person name="Koutsovoulos G."/>
            <person name="Laetsch D."/>
            <person name="Stevens L."/>
            <person name="Kumar S."/>
            <person name="Horikawa D."/>
            <person name="Ishino K."/>
            <person name="Komine S."/>
            <person name="Tomita M."/>
            <person name="Blaxter M."/>
            <person name="Arakawa K."/>
        </authorList>
    </citation>
    <scope>NUCLEOTIDE SEQUENCE [LARGE SCALE GENOMIC DNA]</scope>
    <source>
        <strain evidence="3">Z151</strain>
    </source>
</reference>
<evidence type="ECO:0000313" key="2">
    <source>
        <dbReference type="EMBL" id="OQV23295.1"/>
    </source>
</evidence>
<evidence type="ECO:0000313" key="3">
    <source>
        <dbReference type="Proteomes" id="UP000192578"/>
    </source>
</evidence>
<dbReference type="EMBL" id="MTYJ01000012">
    <property type="protein sequence ID" value="OQV23295.1"/>
    <property type="molecule type" value="Genomic_DNA"/>
</dbReference>
<dbReference type="AlphaFoldDB" id="A0A1W0X6Z3"/>
<sequence>MTSVKVISPSEDLPLPSRSFKAVFYLIAAILGVICNGKILLVILILVSLTNFLVQLPPFDLGVLSFPTVVVLQAPNNTTHHRGTSNINLGDRAIYLPQRRIRITRKIHQKLTPIGLLTVSMVVYYLLMFCVRPSSTDCRASASLVLLRGLLQLVAVAVHLSHRSRANLIDSSNGTSTETYSHSIEVLFAIIGFFWPNICLFKPWAKHCHTGPCSTSILPPFQRDFGIF</sequence>
<keyword evidence="3" id="KW-1185">Reference proteome</keyword>
<proteinExistence type="predicted"/>
<keyword evidence="1" id="KW-1133">Transmembrane helix</keyword>
<gene>
    <name evidence="2" type="ORF">BV898_02744</name>
</gene>
<accession>A0A1W0X6Z3</accession>
<evidence type="ECO:0000256" key="1">
    <source>
        <dbReference type="SAM" id="Phobius"/>
    </source>
</evidence>
<feature type="transmembrane region" description="Helical" evidence="1">
    <location>
        <begin position="111"/>
        <end position="128"/>
    </location>
</feature>
<comment type="caution">
    <text evidence="2">The sequence shown here is derived from an EMBL/GenBank/DDBJ whole genome shotgun (WGS) entry which is preliminary data.</text>
</comment>
<dbReference type="Proteomes" id="UP000192578">
    <property type="component" value="Unassembled WGS sequence"/>
</dbReference>